<accession>A0A1Y5ST54</accession>
<feature type="domain" description="Glycosyltransferase 2-like" evidence="5">
    <location>
        <begin position="46"/>
        <end position="207"/>
    </location>
</feature>
<keyword evidence="4" id="KW-0812">Transmembrane</keyword>
<dbReference type="InterPro" id="IPR029044">
    <property type="entry name" value="Nucleotide-diphossugar_trans"/>
</dbReference>
<dbReference type="InterPro" id="IPR001173">
    <property type="entry name" value="Glyco_trans_2-like"/>
</dbReference>
<evidence type="ECO:0000256" key="2">
    <source>
        <dbReference type="ARBA" id="ARBA00022676"/>
    </source>
</evidence>
<feature type="transmembrane region" description="Helical" evidence="4">
    <location>
        <begin position="296"/>
        <end position="312"/>
    </location>
</feature>
<dbReference type="EMBL" id="FWFT01000003">
    <property type="protein sequence ID" value="SLN45919.1"/>
    <property type="molecule type" value="Genomic_DNA"/>
</dbReference>
<dbReference type="PANTHER" id="PTHR43630:SF1">
    <property type="entry name" value="POLY-BETA-1,6-N-ACETYL-D-GLUCOSAMINE SYNTHASE"/>
    <property type="match status" value="1"/>
</dbReference>
<feature type="transmembrane region" description="Helical" evidence="4">
    <location>
        <begin position="318"/>
        <end position="338"/>
    </location>
</feature>
<proteinExistence type="inferred from homology"/>
<dbReference type="Pfam" id="PF00535">
    <property type="entry name" value="Glycos_transf_2"/>
    <property type="match status" value="1"/>
</dbReference>
<keyword evidence="2 6" id="KW-0328">Glycosyltransferase</keyword>
<keyword evidence="4" id="KW-1133">Transmembrane helix</keyword>
<evidence type="ECO:0000259" key="5">
    <source>
        <dbReference type="Pfam" id="PF00535"/>
    </source>
</evidence>
<name>A0A1Y5ST54_9RHOB</name>
<evidence type="ECO:0000256" key="3">
    <source>
        <dbReference type="ARBA" id="ARBA00022679"/>
    </source>
</evidence>
<evidence type="ECO:0000313" key="6">
    <source>
        <dbReference type="EMBL" id="SLN45919.1"/>
    </source>
</evidence>
<dbReference type="AlphaFoldDB" id="A0A1Y5ST54"/>
<evidence type="ECO:0000256" key="4">
    <source>
        <dbReference type="SAM" id="Phobius"/>
    </source>
</evidence>
<dbReference type="EC" id="2.4.1.-" evidence="6"/>
<dbReference type="CDD" id="cd06439">
    <property type="entry name" value="CESA_like_1"/>
    <property type="match status" value="1"/>
</dbReference>
<feature type="transmembrane region" description="Helical" evidence="4">
    <location>
        <begin position="6"/>
        <end position="27"/>
    </location>
</feature>
<dbReference type="Gene3D" id="3.90.550.10">
    <property type="entry name" value="Spore Coat Polysaccharide Biosynthesis Protein SpsA, Chain A"/>
    <property type="match status" value="1"/>
</dbReference>
<sequence length="383" mass="41762">MIVFLFWFSILAMAYVLVGYSLCLWLLHRIKGKRPVPAMPAPMKVSFLIPAHNEGAIIAEKIENTLGLSNTGGHEIEVLVISDGSTDDTVAKARGIDDPRLRVVETPGRSGKLKALNQALELLSGDVVIFSDANALLSDGALDAIMVQFGDPHVGGVCGQITVEGKSKGGIAGADALFWRYDQWLKGVESDLGGVVSAQGSIYAMRRHLTGPIPQGVADDFLMSVRGVAQGYRLAFAPQAQTVERVTERVGDEMGRRVRSTEMGWRGLMMMRSVMNPARTGIYAWQLISHKFLRRLMPLFLAVAFLANLALMGSGTGWFVLGLLQILFYALGLGAAYVPAIRRLPLAPKVMFFCMGNLAMALGIWKYYRGVESSVWTPIRDDA</sequence>
<dbReference type="Proteomes" id="UP000193623">
    <property type="component" value="Unassembled WGS sequence"/>
</dbReference>
<comment type="similarity">
    <text evidence="1">Belongs to the glycosyltransferase 2 family.</text>
</comment>
<keyword evidence="7" id="KW-1185">Reference proteome</keyword>
<keyword evidence="3 6" id="KW-0808">Transferase</keyword>
<dbReference type="GO" id="GO:0016757">
    <property type="term" value="F:glycosyltransferase activity"/>
    <property type="evidence" value="ECO:0007669"/>
    <property type="project" value="UniProtKB-KW"/>
</dbReference>
<keyword evidence="4" id="KW-0472">Membrane</keyword>
<protein>
    <submittedName>
        <fullName evidence="6">Beta-monoglucosyldiacylglycerol synthase</fullName>
        <ecNumber evidence="6">2.4.1.-</ecNumber>
    </submittedName>
</protein>
<reference evidence="6 7" key="1">
    <citation type="submission" date="2017-03" db="EMBL/GenBank/DDBJ databases">
        <authorList>
            <person name="Afonso C.L."/>
            <person name="Miller P.J."/>
            <person name="Scott M.A."/>
            <person name="Spackman E."/>
            <person name="Goraichik I."/>
            <person name="Dimitrov K.M."/>
            <person name="Suarez D.L."/>
            <person name="Swayne D.E."/>
        </authorList>
    </citation>
    <scope>NUCLEOTIDE SEQUENCE [LARGE SCALE GENOMIC DNA]</scope>
    <source>
        <strain evidence="6 7">CECT 8397</strain>
    </source>
</reference>
<gene>
    <name evidence="6" type="ORF">PSJ8397_02405</name>
</gene>
<evidence type="ECO:0000313" key="7">
    <source>
        <dbReference type="Proteomes" id="UP000193623"/>
    </source>
</evidence>
<organism evidence="6 7">
    <name type="scientific">Pseudooctadecabacter jejudonensis</name>
    <dbReference type="NCBI Taxonomy" id="1391910"/>
    <lineage>
        <taxon>Bacteria</taxon>
        <taxon>Pseudomonadati</taxon>
        <taxon>Pseudomonadota</taxon>
        <taxon>Alphaproteobacteria</taxon>
        <taxon>Rhodobacterales</taxon>
        <taxon>Paracoccaceae</taxon>
        <taxon>Pseudooctadecabacter</taxon>
    </lineage>
</organism>
<dbReference type="PANTHER" id="PTHR43630">
    <property type="entry name" value="POLY-BETA-1,6-N-ACETYL-D-GLUCOSAMINE SYNTHASE"/>
    <property type="match status" value="1"/>
</dbReference>
<evidence type="ECO:0000256" key="1">
    <source>
        <dbReference type="ARBA" id="ARBA00006739"/>
    </source>
</evidence>
<dbReference type="SUPFAM" id="SSF53448">
    <property type="entry name" value="Nucleotide-diphospho-sugar transferases"/>
    <property type="match status" value="1"/>
</dbReference>